<keyword evidence="3" id="KW-1185">Reference proteome</keyword>
<dbReference type="InterPro" id="IPR036470">
    <property type="entry name" value="Elicitin_sf"/>
</dbReference>
<feature type="compositionally biased region" description="Basic and acidic residues" evidence="1">
    <location>
        <begin position="31"/>
        <end position="41"/>
    </location>
</feature>
<comment type="caution">
    <text evidence="2">The sequence shown here is derived from an EMBL/GenBank/DDBJ whole genome shotgun (WGS) entry which is preliminary data.</text>
</comment>
<gene>
    <name evidence="2" type="ORF">P43SY_003707</name>
</gene>
<dbReference type="SUPFAM" id="SSF48647">
    <property type="entry name" value="Fungal elicitin"/>
    <property type="match status" value="1"/>
</dbReference>
<reference evidence="2" key="1">
    <citation type="submission" date="2021-12" db="EMBL/GenBank/DDBJ databases">
        <title>Prjna785345.</title>
        <authorList>
            <person name="Rujirawat T."/>
            <person name="Krajaejun T."/>
        </authorList>
    </citation>
    <scope>NUCLEOTIDE SEQUENCE</scope>
    <source>
        <strain evidence="2">Pi057C3</strain>
    </source>
</reference>
<accession>A0AAD5Q2M0</accession>
<protein>
    <submittedName>
        <fullName evidence="2">Uncharacterized protein</fullName>
    </submittedName>
</protein>
<feature type="compositionally biased region" description="Low complexity" evidence="1">
    <location>
        <begin position="229"/>
        <end position="269"/>
    </location>
</feature>
<evidence type="ECO:0000313" key="2">
    <source>
        <dbReference type="EMBL" id="KAJ0393503.1"/>
    </source>
</evidence>
<feature type="compositionally biased region" description="Basic and acidic residues" evidence="1">
    <location>
        <begin position="56"/>
        <end position="71"/>
    </location>
</feature>
<dbReference type="AlphaFoldDB" id="A0AAD5Q2M0"/>
<feature type="region of interest" description="Disordered" evidence="1">
    <location>
        <begin position="204"/>
        <end position="332"/>
    </location>
</feature>
<name>A0AAD5Q2M0_PYTIN</name>
<feature type="compositionally biased region" description="Low complexity" evidence="1">
    <location>
        <begin position="204"/>
        <end position="222"/>
    </location>
</feature>
<organism evidence="2 3">
    <name type="scientific">Pythium insidiosum</name>
    <name type="common">Pythiosis disease agent</name>
    <dbReference type="NCBI Taxonomy" id="114742"/>
    <lineage>
        <taxon>Eukaryota</taxon>
        <taxon>Sar</taxon>
        <taxon>Stramenopiles</taxon>
        <taxon>Oomycota</taxon>
        <taxon>Peronosporomycetes</taxon>
        <taxon>Pythiales</taxon>
        <taxon>Pythiaceae</taxon>
        <taxon>Pythium</taxon>
    </lineage>
</organism>
<evidence type="ECO:0000313" key="3">
    <source>
        <dbReference type="Proteomes" id="UP001209570"/>
    </source>
</evidence>
<evidence type="ECO:0000256" key="1">
    <source>
        <dbReference type="SAM" id="MobiDB-lite"/>
    </source>
</evidence>
<feature type="region of interest" description="Disordered" evidence="1">
    <location>
        <begin position="25"/>
        <end position="71"/>
    </location>
</feature>
<sequence length="490" mass="52838">MAIAQKRRHRAQRVVEGMERMLSSLRWRRRKADDSGEERRKPGWRRPLCPRRRRQQQREEAEAVARRRALEHTDSEEDSMCDLWSELKDLEAKLCAVRKARCQPPPPTTPATTSAVEKTANAAQCFAETKLKFTAISTFIDTGVHHRCPNACKMMIQDVKAKLPDDCMILYYPTGFGLRPRPYMLYSEIIPKFMADCLKDGPSEPTAAPTLTPLATSPAPTTSTPPTPSATTATPAPTVTPQASPATSSPATTVPATAAPTTEPSQTTPAPEPTKNSTLAPRGTKASSLDDDKQVANDGSAGSLPQELTNAPLPKQPIRSSTASPKPTTKSAASSNIILSGSILTVAVARTLGVAGTAILAACTLPAVTSQSGCDYAVLKEVEAMPGGVQCAAQTKLRFSSLNAFVEMNVGSLGCSVPACKEMVSDLRRRQPEECSIMFYPNYLGARPRSLYLYGDIIKMLMKGCLASTNRHNYTNDDGTVNDIAPDSDA</sequence>
<proteinExistence type="predicted"/>
<dbReference type="Proteomes" id="UP001209570">
    <property type="component" value="Unassembled WGS sequence"/>
</dbReference>
<dbReference type="EMBL" id="JAKCXM010000487">
    <property type="protein sequence ID" value="KAJ0393503.1"/>
    <property type="molecule type" value="Genomic_DNA"/>
</dbReference>
<dbReference type="GO" id="GO:0005576">
    <property type="term" value="C:extracellular region"/>
    <property type="evidence" value="ECO:0007669"/>
    <property type="project" value="InterPro"/>
</dbReference>
<feature type="compositionally biased region" description="Basic residues" evidence="1">
    <location>
        <begin position="42"/>
        <end position="55"/>
    </location>
</feature>
<feature type="compositionally biased region" description="Low complexity" evidence="1">
    <location>
        <begin position="320"/>
        <end position="332"/>
    </location>
</feature>